<gene>
    <name evidence="1" type="ORF">Ciccas_008630</name>
</gene>
<dbReference type="Proteomes" id="UP001626550">
    <property type="component" value="Unassembled WGS sequence"/>
</dbReference>
<sequence>TTVLKVWPLSDEKAGPEFQIPQSHASGSVNWIIPIESCCYQGEASRRSSILPGLSDAKNAAISYLVSVTETELKLWKFCTCSLVSYPVKKRDSEGEWIDTQALMDTLHLTVPLDVGEIPSKSRQIKVTASTLDPHDQMRMALGYSDVRALRFFQSKTKRCFLGIGWYNQIKLFEDSFDLAVKSITVLASIELEFVTAIRNFANQWHFDEQVSRQILDEADPCLFTYYDDNKIALLNVHERKGRLVYRSDFMENISVVAAVKLFIPKGNSCEKPEPEEVWFLMIGSSRGSLEFARVEAYESNQFYSTKLLNINVNTFELDTLTKNKPTKITEIRHVAVTSMDSEKKQLDPNGYIITSGVDSSVRIFSATSGCFVGFLGQKSQVDWSVCFKENNQIELDDEKIEEDNVQMKRIQCCDVSEPPIIFSHETVEREKRRTLSIIISRANFPLHFNSAA</sequence>
<reference evidence="1 2" key="1">
    <citation type="submission" date="2024-11" db="EMBL/GenBank/DDBJ databases">
        <title>Adaptive evolution of stress response genes in parasites aligns with host niche diversity.</title>
        <authorList>
            <person name="Hahn C."/>
            <person name="Resl P."/>
        </authorList>
    </citation>
    <scope>NUCLEOTIDE SEQUENCE [LARGE SCALE GENOMIC DNA]</scope>
    <source>
        <strain evidence="1">EGGRZ-B1_66</strain>
        <tissue evidence="1">Body</tissue>
    </source>
</reference>
<protein>
    <submittedName>
        <fullName evidence="1">Uncharacterized protein</fullName>
    </submittedName>
</protein>
<dbReference type="AlphaFoldDB" id="A0ABD2Q0Q4"/>
<comment type="caution">
    <text evidence="1">The sequence shown here is derived from an EMBL/GenBank/DDBJ whole genome shotgun (WGS) entry which is preliminary data.</text>
</comment>
<evidence type="ECO:0000313" key="2">
    <source>
        <dbReference type="Proteomes" id="UP001626550"/>
    </source>
</evidence>
<organism evidence="1 2">
    <name type="scientific">Cichlidogyrus casuarinus</name>
    <dbReference type="NCBI Taxonomy" id="1844966"/>
    <lineage>
        <taxon>Eukaryota</taxon>
        <taxon>Metazoa</taxon>
        <taxon>Spiralia</taxon>
        <taxon>Lophotrochozoa</taxon>
        <taxon>Platyhelminthes</taxon>
        <taxon>Monogenea</taxon>
        <taxon>Monopisthocotylea</taxon>
        <taxon>Dactylogyridea</taxon>
        <taxon>Ancyrocephalidae</taxon>
        <taxon>Cichlidogyrus</taxon>
    </lineage>
</organism>
<name>A0ABD2Q0Q4_9PLAT</name>
<accession>A0ABD2Q0Q4</accession>
<dbReference type="EMBL" id="JBJKFK010001555">
    <property type="protein sequence ID" value="KAL3312772.1"/>
    <property type="molecule type" value="Genomic_DNA"/>
</dbReference>
<evidence type="ECO:0000313" key="1">
    <source>
        <dbReference type="EMBL" id="KAL3312772.1"/>
    </source>
</evidence>
<proteinExistence type="predicted"/>
<keyword evidence="2" id="KW-1185">Reference proteome</keyword>
<feature type="non-terminal residue" evidence="1">
    <location>
        <position position="1"/>
    </location>
</feature>